<reference evidence="2 3" key="1">
    <citation type="submission" date="2016-01" db="EMBL/GenBank/DDBJ databases">
        <title>Biosynthesis of antibiotic leucinostatins and their inhibition on Phytophthora in bio-control Purpureocillium lilacinum.</title>
        <authorList>
            <person name="Wang G."/>
            <person name="Liu Z."/>
            <person name="Lin R."/>
            <person name="Li E."/>
            <person name="Mao Z."/>
            <person name="Ling J."/>
            <person name="Yin W."/>
            <person name="Xie B."/>
        </authorList>
    </citation>
    <scope>NUCLEOTIDE SEQUENCE [LARGE SCALE GENOMIC DNA]</scope>
    <source>
        <strain evidence="2">PLBJ-1</strain>
    </source>
</reference>
<organism evidence="2 3">
    <name type="scientific">Purpureocillium lilacinum</name>
    <name type="common">Paecilomyces lilacinus</name>
    <dbReference type="NCBI Taxonomy" id="33203"/>
    <lineage>
        <taxon>Eukaryota</taxon>
        <taxon>Fungi</taxon>
        <taxon>Dikarya</taxon>
        <taxon>Ascomycota</taxon>
        <taxon>Pezizomycotina</taxon>
        <taxon>Sordariomycetes</taxon>
        <taxon>Hypocreomycetidae</taxon>
        <taxon>Hypocreales</taxon>
        <taxon>Ophiocordycipitaceae</taxon>
        <taxon>Purpureocillium</taxon>
    </lineage>
</organism>
<gene>
    <name evidence="2" type="ORF">VFPBJ_04285</name>
</gene>
<name>A0A179GWU0_PURLI</name>
<sequence length="158" mass="17127">MALASNILAALLTVACLDKGGNAVKTRTTCCTSRFRRCRGHQRAAHKWPRGQVGSGRMVCLGSARSAQAGQASVQADLVDTASDEGPIFSMGSLACRRSRHAWRKQARLYISRVKSSRGGSCIWLRHIIMAIGGGTHTTFCPQLSKRRCVARAFHGSR</sequence>
<evidence type="ECO:0000313" key="2">
    <source>
        <dbReference type="EMBL" id="OAQ81701.1"/>
    </source>
</evidence>
<dbReference type="AlphaFoldDB" id="A0A179GWU0"/>
<comment type="caution">
    <text evidence="2">The sequence shown here is derived from an EMBL/GenBank/DDBJ whole genome shotgun (WGS) entry which is preliminary data.</text>
</comment>
<feature type="chain" id="PRO_5008103012" description="Secreted protein" evidence="1">
    <location>
        <begin position="24"/>
        <end position="158"/>
    </location>
</feature>
<protein>
    <recommendedName>
        <fullName evidence="4">Secreted protein</fullName>
    </recommendedName>
</protein>
<dbReference type="EMBL" id="LSBH01000003">
    <property type="protein sequence ID" value="OAQ81701.1"/>
    <property type="molecule type" value="Genomic_DNA"/>
</dbReference>
<dbReference type="Proteomes" id="UP000078240">
    <property type="component" value="Unassembled WGS sequence"/>
</dbReference>
<evidence type="ECO:0000256" key="1">
    <source>
        <dbReference type="SAM" id="SignalP"/>
    </source>
</evidence>
<evidence type="ECO:0000313" key="3">
    <source>
        <dbReference type="Proteomes" id="UP000078240"/>
    </source>
</evidence>
<accession>A0A179GWU0</accession>
<evidence type="ECO:0008006" key="4">
    <source>
        <dbReference type="Google" id="ProtNLM"/>
    </source>
</evidence>
<keyword evidence="1" id="KW-0732">Signal</keyword>
<feature type="signal peptide" evidence="1">
    <location>
        <begin position="1"/>
        <end position="23"/>
    </location>
</feature>
<proteinExistence type="predicted"/>